<proteinExistence type="predicted"/>
<dbReference type="Proteomes" id="UP001230654">
    <property type="component" value="Unassembled WGS sequence"/>
</dbReference>
<sequence>MDGVTAESATYWLSINFDESFSDGASHCGLDTEGLALKHRANASLSHAEYRLLNHSNAYDRIDGILALKRAMQTRLEHLDNIYGLKQYPQYKTGGWLAVLEDWGVIRRRMLQRMNRLRNAVEHDGAEPPGKEEFEDYCEVVWWFLRATTSLLTPLEELGLILNTEEHCWFKLEYNPVRIDLQAFLLPENISDSPIPGWCHVDSVLKATPPGRDQYFYKPLPAGTFELEGQISDPTLAEAFVRASLIEIM</sequence>
<dbReference type="EMBL" id="JAUSWV010000002">
    <property type="protein sequence ID" value="MDQ0583751.1"/>
    <property type="molecule type" value="Genomic_DNA"/>
</dbReference>
<comment type="caution">
    <text evidence="1">The sequence shown here is derived from an EMBL/GenBank/DDBJ whole genome shotgun (WGS) entry which is preliminary data.</text>
</comment>
<protein>
    <submittedName>
        <fullName evidence="1">Uncharacterized protein</fullName>
    </submittedName>
</protein>
<gene>
    <name evidence="1" type="ORF">QF030_005929</name>
</gene>
<reference evidence="1 2" key="1">
    <citation type="submission" date="2023-07" db="EMBL/GenBank/DDBJ databases">
        <title>Comparative genomics of wheat-associated soil bacteria to identify genetic determinants of phenazine resistance.</title>
        <authorList>
            <person name="Mouncey N."/>
        </authorList>
    </citation>
    <scope>NUCLEOTIDE SEQUENCE [LARGE SCALE GENOMIC DNA]</scope>
    <source>
        <strain evidence="1 2">B2I6</strain>
    </source>
</reference>
<organism evidence="1 2">
    <name type="scientific">Streptomyces rishiriensis</name>
    <dbReference type="NCBI Taxonomy" id="68264"/>
    <lineage>
        <taxon>Bacteria</taxon>
        <taxon>Bacillati</taxon>
        <taxon>Actinomycetota</taxon>
        <taxon>Actinomycetes</taxon>
        <taxon>Kitasatosporales</taxon>
        <taxon>Streptomycetaceae</taxon>
        <taxon>Streptomyces</taxon>
    </lineage>
</organism>
<keyword evidence="2" id="KW-1185">Reference proteome</keyword>
<name>A0ABU0NX96_STRRH</name>
<evidence type="ECO:0000313" key="1">
    <source>
        <dbReference type="EMBL" id="MDQ0583751.1"/>
    </source>
</evidence>
<accession>A0ABU0NX96</accession>
<evidence type="ECO:0000313" key="2">
    <source>
        <dbReference type="Proteomes" id="UP001230654"/>
    </source>
</evidence>